<proteinExistence type="predicted"/>
<protein>
    <submittedName>
        <fullName evidence="2">Uncharacterized protein</fullName>
    </submittedName>
</protein>
<evidence type="ECO:0000313" key="2">
    <source>
        <dbReference type="EMBL" id="MPL65718.1"/>
    </source>
</evidence>
<dbReference type="EMBL" id="VSSQ01000029">
    <property type="protein sequence ID" value="MPL65718.1"/>
    <property type="molecule type" value="Genomic_DNA"/>
</dbReference>
<organism evidence="2">
    <name type="scientific">bioreactor metagenome</name>
    <dbReference type="NCBI Taxonomy" id="1076179"/>
    <lineage>
        <taxon>unclassified sequences</taxon>
        <taxon>metagenomes</taxon>
        <taxon>ecological metagenomes</taxon>
    </lineage>
</organism>
<reference evidence="2" key="1">
    <citation type="submission" date="2019-08" db="EMBL/GenBank/DDBJ databases">
        <authorList>
            <person name="Kucharzyk K."/>
            <person name="Murdoch R.W."/>
            <person name="Higgins S."/>
            <person name="Loffler F."/>
        </authorList>
    </citation>
    <scope>NUCLEOTIDE SEQUENCE</scope>
</reference>
<name>A0A644TFI8_9ZZZZ</name>
<gene>
    <name evidence="2" type="ORF">SDC9_11382</name>
</gene>
<sequence length="102" mass="12362">MTDETLGTVQELDRRISDLENNLIDVDEKIDALLENFKIENPRLIRVRKSAYRYIEEEYRKNKSVTDQQVFDMLKDFFYVDHELLKRWCSEKLTEIRGCKKE</sequence>
<dbReference type="AlphaFoldDB" id="A0A644TFI8"/>
<accession>A0A644TFI8</accession>
<comment type="caution">
    <text evidence="2">The sequence shown here is derived from an EMBL/GenBank/DDBJ whole genome shotgun (WGS) entry which is preliminary data.</text>
</comment>
<feature type="coiled-coil region" evidence="1">
    <location>
        <begin position="2"/>
        <end position="36"/>
    </location>
</feature>
<keyword evidence="1" id="KW-0175">Coiled coil</keyword>
<evidence type="ECO:0000256" key="1">
    <source>
        <dbReference type="SAM" id="Coils"/>
    </source>
</evidence>